<evidence type="ECO:0000256" key="1">
    <source>
        <dbReference type="SAM" id="SignalP"/>
    </source>
</evidence>
<evidence type="ECO:0000313" key="2">
    <source>
        <dbReference type="EMBL" id="JAH97542.1"/>
    </source>
</evidence>
<proteinExistence type="predicted"/>
<keyword evidence="1" id="KW-0732">Signal</keyword>
<feature type="signal peptide" evidence="1">
    <location>
        <begin position="1"/>
        <end position="19"/>
    </location>
</feature>
<sequence>MQFNSLFLLLVFFTLGSRGIVRDDDRRQEHCLITPIVLWKRQPTSLRVVLIFRFDASATAASASRPSPTARLRGRTGGEAQRHLGDVYVCVSVCVCVCVCVFVRSPSH</sequence>
<dbReference type="AlphaFoldDB" id="A0A0E9X483"/>
<accession>A0A0E9X483</accession>
<reference evidence="2" key="1">
    <citation type="submission" date="2014-11" db="EMBL/GenBank/DDBJ databases">
        <authorList>
            <person name="Amaro Gonzalez C."/>
        </authorList>
    </citation>
    <scope>NUCLEOTIDE SEQUENCE</scope>
</reference>
<feature type="chain" id="PRO_5002434792" description="Secreted protein" evidence="1">
    <location>
        <begin position="20"/>
        <end position="108"/>
    </location>
</feature>
<evidence type="ECO:0008006" key="3">
    <source>
        <dbReference type="Google" id="ProtNLM"/>
    </source>
</evidence>
<protein>
    <recommendedName>
        <fullName evidence="3">Secreted protein</fullName>
    </recommendedName>
</protein>
<organism evidence="2">
    <name type="scientific">Anguilla anguilla</name>
    <name type="common">European freshwater eel</name>
    <name type="synonym">Muraena anguilla</name>
    <dbReference type="NCBI Taxonomy" id="7936"/>
    <lineage>
        <taxon>Eukaryota</taxon>
        <taxon>Metazoa</taxon>
        <taxon>Chordata</taxon>
        <taxon>Craniata</taxon>
        <taxon>Vertebrata</taxon>
        <taxon>Euteleostomi</taxon>
        <taxon>Actinopterygii</taxon>
        <taxon>Neopterygii</taxon>
        <taxon>Teleostei</taxon>
        <taxon>Anguilliformes</taxon>
        <taxon>Anguillidae</taxon>
        <taxon>Anguilla</taxon>
    </lineage>
</organism>
<dbReference type="EMBL" id="GBXM01011035">
    <property type="protein sequence ID" value="JAH97542.1"/>
    <property type="molecule type" value="Transcribed_RNA"/>
</dbReference>
<name>A0A0E9X483_ANGAN</name>
<reference evidence="2" key="2">
    <citation type="journal article" date="2015" name="Fish Shellfish Immunol.">
        <title>Early steps in the European eel (Anguilla anguilla)-Vibrio vulnificus interaction in the gills: Role of the RtxA13 toxin.</title>
        <authorList>
            <person name="Callol A."/>
            <person name="Pajuelo D."/>
            <person name="Ebbesson L."/>
            <person name="Teles M."/>
            <person name="MacKenzie S."/>
            <person name="Amaro C."/>
        </authorList>
    </citation>
    <scope>NUCLEOTIDE SEQUENCE</scope>
</reference>